<evidence type="ECO:0000313" key="12">
    <source>
        <dbReference type="Proteomes" id="UP000198615"/>
    </source>
</evidence>
<dbReference type="PROSITE" id="PS50928">
    <property type="entry name" value="ABC_TM1"/>
    <property type="match status" value="1"/>
</dbReference>
<dbReference type="GO" id="GO:0015833">
    <property type="term" value="P:peptide transport"/>
    <property type="evidence" value="ECO:0007669"/>
    <property type="project" value="UniProtKB-KW"/>
</dbReference>
<dbReference type="Gene3D" id="1.10.3720.10">
    <property type="entry name" value="MetI-like"/>
    <property type="match status" value="1"/>
</dbReference>
<evidence type="ECO:0000256" key="6">
    <source>
        <dbReference type="ARBA" id="ARBA00022927"/>
    </source>
</evidence>
<sequence>MTTPDISIESDRLPQRKSVLQHIGSLARKQPLGFAGGLVVLAMVFMAVFAPWLAPFDPEQANFADMLVPPGSTSEMGEGFFLLGTDQFGRDLFSRIIYGARTALLVGFTAAIIGSCAGLALGVASAYFGGYFDLILQRIIDVFMAFPLIIMALAIVAIFGTGTEKVIMAITIPFIPRCARVVRSSALAVREMPYVDAARSIGYSSARIIFRHIAPNVVAPFLIMLTAFLGEAILLEASLSYLGLGVQEPTPAWGLMLQGGAEEYAESAIWVPIFPGLAITIAVFGFNLFGDAVRDALDPRLRSQ</sequence>
<dbReference type="GO" id="GO:0015031">
    <property type="term" value="P:protein transport"/>
    <property type="evidence" value="ECO:0007669"/>
    <property type="project" value="UniProtKB-KW"/>
</dbReference>
<keyword evidence="7 9" id="KW-1133">Transmembrane helix</keyword>
<feature type="transmembrane region" description="Helical" evidence="9">
    <location>
        <begin position="269"/>
        <end position="290"/>
    </location>
</feature>
<comment type="subcellular location">
    <subcellularLocation>
        <location evidence="1 9">Cell membrane</location>
        <topology evidence="1 9">Multi-pass membrane protein</topology>
    </subcellularLocation>
</comment>
<evidence type="ECO:0000256" key="4">
    <source>
        <dbReference type="ARBA" id="ARBA00022692"/>
    </source>
</evidence>
<organism evidence="11 12">
    <name type="scientific">Thalassobaculum litoreum DSM 18839</name>
    <dbReference type="NCBI Taxonomy" id="1123362"/>
    <lineage>
        <taxon>Bacteria</taxon>
        <taxon>Pseudomonadati</taxon>
        <taxon>Pseudomonadota</taxon>
        <taxon>Alphaproteobacteria</taxon>
        <taxon>Rhodospirillales</taxon>
        <taxon>Thalassobaculaceae</taxon>
        <taxon>Thalassobaculum</taxon>
    </lineage>
</organism>
<dbReference type="AlphaFoldDB" id="A0A8G2BJC4"/>
<reference evidence="11 12" key="1">
    <citation type="submission" date="2016-10" db="EMBL/GenBank/DDBJ databases">
        <authorList>
            <person name="Varghese N."/>
            <person name="Submissions S."/>
        </authorList>
    </citation>
    <scope>NUCLEOTIDE SEQUENCE [LARGE SCALE GENOMIC DNA]</scope>
    <source>
        <strain evidence="11 12">DSM 18839</strain>
    </source>
</reference>
<evidence type="ECO:0000256" key="2">
    <source>
        <dbReference type="ARBA" id="ARBA00022448"/>
    </source>
</evidence>
<keyword evidence="8 9" id="KW-0472">Membrane</keyword>
<dbReference type="PANTHER" id="PTHR43386:SF1">
    <property type="entry name" value="D,D-DIPEPTIDE TRANSPORT SYSTEM PERMEASE PROTEIN DDPC-RELATED"/>
    <property type="match status" value="1"/>
</dbReference>
<dbReference type="InterPro" id="IPR035906">
    <property type="entry name" value="MetI-like_sf"/>
</dbReference>
<dbReference type="EMBL" id="FNBW01000006">
    <property type="protein sequence ID" value="SDF78914.1"/>
    <property type="molecule type" value="Genomic_DNA"/>
</dbReference>
<evidence type="ECO:0000313" key="11">
    <source>
        <dbReference type="EMBL" id="SDF78914.1"/>
    </source>
</evidence>
<evidence type="ECO:0000256" key="7">
    <source>
        <dbReference type="ARBA" id="ARBA00022989"/>
    </source>
</evidence>
<dbReference type="Proteomes" id="UP000198615">
    <property type="component" value="Unassembled WGS sequence"/>
</dbReference>
<comment type="similarity">
    <text evidence="9">Belongs to the binding-protein-dependent transport system permease family.</text>
</comment>
<accession>A0A8G2BJC4</accession>
<gene>
    <name evidence="11" type="ORF">SAMN05660686_02390</name>
</gene>
<dbReference type="PANTHER" id="PTHR43386">
    <property type="entry name" value="OLIGOPEPTIDE TRANSPORT SYSTEM PERMEASE PROTEIN APPC"/>
    <property type="match status" value="1"/>
</dbReference>
<dbReference type="InterPro" id="IPR000515">
    <property type="entry name" value="MetI-like"/>
</dbReference>
<feature type="transmembrane region" description="Helical" evidence="9">
    <location>
        <begin position="103"/>
        <end position="128"/>
    </location>
</feature>
<feature type="transmembrane region" description="Helical" evidence="9">
    <location>
        <begin position="32"/>
        <end position="54"/>
    </location>
</feature>
<dbReference type="SUPFAM" id="SSF161098">
    <property type="entry name" value="MetI-like"/>
    <property type="match status" value="1"/>
</dbReference>
<dbReference type="OrthoDB" id="9766870at2"/>
<keyword evidence="5" id="KW-0571">Peptide transport</keyword>
<feature type="transmembrane region" description="Helical" evidence="9">
    <location>
        <begin position="213"/>
        <end position="235"/>
    </location>
</feature>
<dbReference type="CDD" id="cd06261">
    <property type="entry name" value="TM_PBP2"/>
    <property type="match status" value="1"/>
</dbReference>
<dbReference type="GO" id="GO:0055085">
    <property type="term" value="P:transmembrane transport"/>
    <property type="evidence" value="ECO:0007669"/>
    <property type="project" value="InterPro"/>
</dbReference>
<comment type="caution">
    <text evidence="11">The sequence shown here is derived from an EMBL/GenBank/DDBJ whole genome shotgun (WGS) entry which is preliminary data.</text>
</comment>
<keyword evidence="3" id="KW-1003">Cell membrane</keyword>
<feature type="transmembrane region" description="Helical" evidence="9">
    <location>
        <begin position="140"/>
        <end position="160"/>
    </location>
</feature>
<proteinExistence type="inferred from homology"/>
<evidence type="ECO:0000259" key="10">
    <source>
        <dbReference type="PROSITE" id="PS50928"/>
    </source>
</evidence>
<keyword evidence="12" id="KW-1185">Reference proteome</keyword>
<feature type="domain" description="ABC transmembrane type-1" evidence="10">
    <location>
        <begin position="100"/>
        <end position="290"/>
    </location>
</feature>
<dbReference type="InterPro" id="IPR050366">
    <property type="entry name" value="BP-dependent_transpt_permease"/>
</dbReference>
<evidence type="ECO:0000256" key="5">
    <source>
        <dbReference type="ARBA" id="ARBA00022856"/>
    </source>
</evidence>
<dbReference type="InterPro" id="IPR025966">
    <property type="entry name" value="OppC_N"/>
</dbReference>
<evidence type="ECO:0000256" key="3">
    <source>
        <dbReference type="ARBA" id="ARBA00022475"/>
    </source>
</evidence>
<keyword evidence="6" id="KW-0653">Protein transport</keyword>
<protein>
    <submittedName>
        <fullName evidence="11">Peptide/nickel transport system permease protein</fullName>
    </submittedName>
</protein>
<dbReference type="GO" id="GO:0005886">
    <property type="term" value="C:plasma membrane"/>
    <property type="evidence" value="ECO:0007669"/>
    <property type="project" value="UniProtKB-SubCell"/>
</dbReference>
<dbReference type="Pfam" id="PF00528">
    <property type="entry name" value="BPD_transp_1"/>
    <property type="match status" value="1"/>
</dbReference>
<keyword evidence="4 9" id="KW-0812">Transmembrane</keyword>
<evidence type="ECO:0000256" key="8">
    <source>
        <dbReference type="ARBA" id="ARBA00023136"/>
    </source>
</evidence>
<evidence type="ECO:0000256" key="1">
    <source>
        <dbReference type="ARBA" id="ARBA00004651"/>
    </source>
</evidence>
<keyword evidence="2 9" id="KW-0813">Transport</keyword>
<evidence type="ECO:0000256" key="9">
    <source>
        <dbReference type="RuleBase" id="RU363032"/>
    </source>
</evidence>
<dbReference type="Pfam" id="PF12911">
    <property type="entry name" value="OppC_N"/>
    <property type="match status" value="1"/>
</dbReference>
<name>A0A8G2BJC4_9PROT</name>
<dbReference type="RefSeq" id="WP_093150486.1">
    <property type="nucleotide sequence ID" value="NZ_FNBW01000006.1"/>
</dbReference>